<reference evidence="2 3" key="1">
    <citation type="submission" date="2013-03" db="EMBL/GenBank/DDBJ databases">
        <title>The Genome Sequence of Capronia coronata CBS 617.96.</title>
        <authorList>
            <consortium name="The Broad Institute Genomics Platform"/>
            <person name="Cuomo C."/>
            <person name="de Hoog S."/>
            <person name="Gorbushina A."/>
            <person name="Walker B."/>
            <person name="Young S.K."/>
            <person name="Zeng Q."/>
            <person name="Gargeya S."/>
            <person name="Fitzgerald M."/>
            <person name="Haas B."/>
            <person name="Abouelleil A."/>
            <person name="Allen A.W."/>
            <person name="Alvarado L."/>
            <person name="Arachchi H.M."/>
            <person name="Berlin A.M."/>
            <person name="Chapman S.B."/>
            <person name="Gainer-Dewar J."/>
            <person name="Goldberg J."/>
            <person name="Griggs A."/>
            <person name="Gujja S."/>
            <person name="Hansen M."/>
            <person name="Howarth C."/>
            <person name="Imamovic A."/>
            <person name="Ireland A."/>
            <person name="Larimer J."/>
            <person name="McCowan C."/>
            <person name="Murphy C."/>
            <person name="Pearson M."/>
            <person name="Poon T.W."/>
            <person name="Priest M."/>
            <person name="Roberts A."/>
            <person name="Saif S."/>
            <person name="Shea T."/>
            <person name="Sisk P."/>
            <person name="Sykes S."/>
            <person name="Wortman J."/>
            <person name="Nusbaum C."/>
            <person name="Birren B."/>
        </authorList>
    </citation>
    <scope>NUCLEOTIDE SEQUENCE [LARGE SCALE GENOMIC DNA]</scope>
    <source>
        <strain evidence="2 3">CBS 617.96</strain>
    </source>
</reference>
<feature type="compositionally biased region" description="Polar residues" evidence="1">
    <location>
        <begin position="1"/>
        <end position="16"/>
    </location>
</feature>
<dbReference type="PANTHER" id="PTHR31630">
    <property type="entry name" value="PHYTANOYL-COA DIOXYGENASE-RELATED-RELATED"/>
    <property type="match status" value="1"/>
</dbReference>
<dbReference type="eggNOG" id="ENOG502QZ63">
    <property type="taxonomic scope" value="Eukaryota"/>
</dbReference>
<sequence length="327" mass="38021">MPHSTTEQEQTVNTSKSHGDWRDDLFRDGYVVVKNAIPEQRCQYYIDQMFKWLEKFPFGFKRDDRSTWTPERLPTHMKGGMYHGYRVQHERFMWEARQEPKVLQAFARLWGTDELLASFDGMNFTLPSGTQLPPTEPWPHIDQSPRRKGLQCVQGILNFAPNGIDDGGLLVMKGSHNLMQEFFKIHPDVMDRPTWGPDDWFGFSQDELNWFEERGCEILKVCADPGDLILWDSRTMHFNQVPKSQNLRAIIYACYTPASFASSQDLKTKAELFDQRAGTTHWPHANLHPNVEKKLRLGKEDSAERDRPFEEPEESEIVLKLAGKLAY</sequence>
<evidence type="ECO:0008006" key="4">
    <source>
        <dbReference type="Google" id="ProtNLM"/>
    </source>
</evidence>
<name>W9Z021_9EURO</name>
<dbReference type="Proteomes" id="UP000019484">
    <property type="component" value="Unassembled WGS sequence"/>
</dbReference>
<evidence type="ECO:0000256" key="1">
    <source>
        <dbReference type="SAM" id="MobiDB-lite"/>
    </source>
</evidence>
<dbReference type="AlphaFoldDB" id="W9Z021"/>
<comment type="caution">
    <text evidence="2">The sequence shown here is derived from an EMBL/GenBank/DDBJ whole genome shotgun (WGS) entry which is preliminary data.</text>
</comment>
<dbReference type="EMBL" id="AMWN01000001">
    <property type="protein sequence ID" value="EXJ94891.1"/>
    <property type="molecule type" value="Genomic_DNA"/>
</dbReference>
<feature type="region of interest" description="Disordered" evidence="1">
    <location>
        <begin position="1"/>
        <end position="20"/>
    </location>
</feature>
<evidence type="ECO:0000313" key="2">
    <source>
        <dbReference type="EMBL" id="EXJ94891.1"/>
    </source>
</evidence>
<proteinExistence type="predicted"/>
<dbReference type="OrthoDB" id="445007at2759"/>
<gene>
    <name evidence="2" type="ORF">A1O1_00009</name>
</gene>
<dbReference type="Pfam" id="PF05721">
    <property type="entry name" value="PhyH"/>
    <property type="match status" value="1"/>
</dbReference>
<dbReference type="Gene3D" id="2.60.120.620">
    <property type="entry name" value="q2cbj1_9rhob like domain"/>
    <property type="match status" value="1"/>
</dbReference>
<dbReference type="GeneID" id="19154919"/>
<dbReference type="PANTHER" id="PTHR31630:SF6">
    <property type="entry name" value="PHYTANOYL-COA DIOXYGENASE-RELATED"/>
    <property type="match status" value="1"/>
</dbReference>
<dbReference type="SUPFAM" id="SSF51197">
    <property type="entry name" value="Clavaminate synthase-like"/>
    <property type="match status" value="1"/>
</dbReference>
<keyword evidence="3" id="KW-1185">Reference proteome</keyword>
<dbReference type="RefSeq" id="XP_007719120.1">
    <property type="nucleotide sequence ID" value="XM_007720930.1"/>
</dbReference>
<dbReference type="HOGENOM" id="CLU_049199_0_0_1"/>
<accession>W9Z021</accession>
<organism evidence="2 3">
    <name type="scientific">Capronia coronata CBS 617.96</name>
    <dbReference type="NCBI Taxonomy" id="1182541"/>
    <lineage>
        <taxon>Eukaryota</taxon>
        <taxon>Fungi</taxon>
        <taxon>Dikarya</taxon>
        <taxon>Ascomycota</taxon>
        <taxon>Pezizomycotina</taxon>
        <taxon>Eurotiomycetes</taxon>
        <taxon>Chaetothyriomycetidae</taxon>
        <taxon>Chaetothyriales</taxon>
        <taxon>Herpotrichiellaceae</taxon>
        <taxon>Capronia</taxon>
    </lineage>
</organism>
<evidence type="ECO:0000313" key="3">
    <source>
        <dbReference type="Proteomes" id="UP000019484"/>
    </source>
</evidence>
<dbReference type="InterPro" id="IPR008775">
    <property type="entry name" value="Phytyl_CoA_dOase-like"/>
</dbReference>
<protein>
    <recommendedName>
        <fullName evidence="4">Phytanoyl-CoA dioxygenase</fullName>
    </recommendedName>
</protein>